<feature type="compositionally biased region" description="Basic and acidic residues" evidence="1">
    <location>
        <begin position="52"/>
        <end position="67"/>
    </location>
</feature>
<evidence type="ECO:0000256" key="1">
    <source>
        <dbReference type="SAM" id="MobiDB-lite"/>
    </source>
</evidence>
<feature type="region of interest" description="Disordered" evidence="1">
    <location>
        <begin position="32"/>
        <end position="75"/>
    </location>
</feature>
<reference evidence="2 3" key="1">
    <citation type="journal article" date="2015" name="Genome Announc.">
        <title>Complete Genome Sequence of Methanosphaerula palustris E1-9CT, a Hydrogenotrophic Methanogen Isolated from a Minerotrophic Fen Peatland.</title>
        <authorList>
            <person name="Cadillo-Quiroz H."/>
            <person name="Browne P."/>
            <person name="Kyrpides N."/>
            <person name="Woyke T."/>
            <person name="Goodwin L."/>
            <person name="Detter C."/>
            <person name="Yavitt J.B."/>
            <person name="Zinder S.H."/>
        </authorList>
    </citation>
    <scope>NUCLEOTIDE SEQUENCE [LARGE SCALE GENOMIC DNA]</scope>
    <source>
        <strain evidence="3">ATCC BAA-1556 / DSM 19958 / E1-9c</strain>
    </source>
</reference>
<dbReference type="HOGENOM" id="CLU_2476055_0_0_2"/>
<accession>B8GKQ6</accession>
<sequence length="87" mass="9771">MSTCPQCGMTVQAGVVLCPYCKVNMHVLRRSELNRSEPEDQSQQKQVHRQGPTRERNARFTGERRPGPDGLSIGKLTGVLFTSGHYR</sequence>
<dbReference type="KEGG" id="mpl:Mpal_1897"/>
<dbReference type="GeneID" id="7272714"/>
<evidence type="ECO:0000313" key="2">
    <source>
        <dbReference type="EMBL" id="ACL17202.1"/>
    </source>
</evidence>
<dbReference type="Proteomes" id="UP000002457">
    <property type="component" value="Chromosome"/>
</dbReference>
<keyword evidence="3" id="KW-1185">Reference proteome</keyword>
<evidence type="ECO:0008006" key="4">
    <source>
        <dbReference type="Google" id="ProtNLM"/>
    </source>
</evidence>
<organism evidence="2 3">
    <name type="scientific">Methanosphaerula palustris (strain ATCC BAA-1556 / DSM 19958 / E1-9c)</name>
    <dbReference type="NCBI Taxonomy" id="521011"/>
    <lineage>
        <taxon>Archaea</taxon>
        <taxon>Methanobacteriati</taxon>
        <taxon>Methanobacteriota</taxon>
        <taxon>Stenosarchaea group</taxon>
        <taxon>Methanomicrobia</taxon>
        <taxon>Methanomicrobiales</taxon>
        <taxon>Methanoregulaceae</taxon>
        <taxon>Methanosphaerula</taxon>
    </lineage>
</organism>
<gene>
    <name evidence="2" type="ordered locus">Mpal_1897</name>
</gene>
<proteinExistence type="predicted"/>
<protein>
    <recommendedName>
        <fullName evidence="4">Zinc-ribbon domain-containing protein</fullName>
    </recommendedName>
</protein>
<dbReference type="EMBL" id="CP001338">
    <property type="protein sequence ID" value="ACL17202.1"/>
    <property type="molecule type" value="Genomic_DNA"/>
</dbReference>
<evidence type="ECO:0000313" key="3">
    <source>
        <dbReference type="Proteomes" id="UP000002457"/>
    </source>
</evidence>
<dbReference type="RefSeq" id="WP_012618521.1">
    <property type="nucleotide sequence ID" value="NC_011832.1"/>
</dbReference>
<dbReference type="STRING" id="521011.Mpal_1897"/>
<dbReference type="AlphaFoldDB" id="B8GKQ6"/>
<name>B8GKQ6_METPE</name>